<feature type="chain" id="PRO_5026081055" evidence="2">
    <location>
        <begin position="30"/>
        <end position="405"/>
    </location>
</feature>
<feature type="signal peptide" evidence="2">
    <location>
        <begin position="1"/>
        <end position="29"/>
    </location>
</feature>
<name>A0A6G0QYD8_9STRA</name>
<keyword evidence="1" id="KW-1133">Transmembrane helix</keyword>
<dbReference type="AlphaFoldDB" id="A0A6G0QYD8"/>
<evidence type="ECO:0000256" key="1">
    <source>
        <dbReference type="SAM" id="Phobius"/>
    </source>
</evidence>
<reference evidence="3 4" key="1">
    <citation type="submission" date="2018-09" db="EMBL/GenBank/DDBJ databases">
        <title>Genomic investigation of the strawberry pathogen Phytophthora fragariae indicates pathogenicity is determined by transcriptional variation in three key races.</title>
        <authorList>
            <person name="Adams T.M."/>
            <person name="Armitage A.D."/>
            <person name="Sobczyk M.K."/>
            <person name="Bates H.J."/>
            <person name="Dunwell J.M."/>
            <person name="Nellist C.F."/>
            <person name="Harrison R.J."/>
        </authorList>
    </citation>
    <scope>NUCLEOTIDE SEQUENCE [LARGE SCALE GENOMIC DNA]</scope>
    <source>
        <strain evidence="3 4">NOV-77</strain>
    </source>
</reference>
<evidence type="ECO:0000313" key="4">
    <source>
        <dbReference type="Proteomes" id="UP000486351"/>
    </source>
</evidence>
<dbReference type="EMBL" id="QXFY01001807">
    <property type="protein sequence ID" value="KAE9309031.1"/>
    <property type="molecule type" value="Genomic_DNA"/>
</dbReference>
<evidence type="ECO:0000313" key="3">
    <source>
        <dbReference type="EMBL" id="KAE9309031.1"/>
    </source>
</evidence>
<gene>
    <name evidence="3" type="ORF">PF008_g20813</name>
</gene>
<proteinExistence type="predicted"/>
<protein>
    <submittedName>
        <fullName evidence="3">Uncharacterized protein</fullName>
    </submittedName>
</protein>
<sequence length="405" mass="43880">MQPPQPPQRSSCLAMLLLLGAMSAKVVAAQNVPELAPLDDVLADQAAIPSPFSPDNQQALVDMATLQQNDGFIVTDLDDELQLLDGEEAIIAAAPVNSPDKFLPMDTRSADVLDLVGQFMLQYQQEVGRTALKASVLQVLKAEQTEPREEVQEIEIGTAGGPENALELVQTDVSEVMRVYLLVDYGFQSSMMDAKRPYVSVLKLTMDCVNGTTEDEADMECDLLEHLDLPRHKAEVGKAVQRTIAEAAPASFLKSHSLHVKYDAVEQQDIATDEEGDIETMTYVRYRVQGADGKFSDDDCMVVVQQARGISTLMFTDTVCFDSAAKSAVMAAYEYASNNLPVGALIFAAVCGALVAAVVLIRHRRKNQRFGYSYVRSKAPSHVPAQGAATTGVKYVDADSPAIAC</sequence>
<dbReference type="Proteomes" id="UP000486351">
    <property type="component" value="Unassembled WGS sequence"/>
</dbReference>
<feature type="transmembrane region" description="Helical" evidence="1">
    <location>
        <begin position="340"/>
        <end position="361"/>
    </location>
</feature>
<organism evidence="3 4">
    <name type="scientific">Phytophthora fragariae</name>
    <dbReference type="NCBI Taxonomy" id="53985"/>
    <lineage>
        <taxon>Eukaryota</taxon>
        <taxon>Sar</taxon>
        <taxon>Stramenopiles</taxon>
        <taxon>Oomycota</taxon>
        <taxon>Peronosporomycetes</taxon>
        <taxon>Peronosporales</taxon>
        <taxon>Peronosporaceae</taxon>
        <taxon>Phytophthora</taxon>
    </lineage>
</organism>
<evidence type="ECO:0000256" key="2">
    <source>
        <dbReference type="SAM" id="SignalP"/>
    </source>
</evidence>
<accession>A0A6G0QYD8</accession>
<keyword evidence="1" id="KW-0812">Transmembrane</keyword>
<keyword evidence="1" id="KW-0472">Membrane</keyword>
<keyword evidence="2" id="KW-0732">Signal</keyword>
<comment type="caution">
    <text evidence="3">The sequence shown here is derived from an EMBL/GenBank/DDBJ whole genome shotgun (WGS) entry which is preliminary data.</text>
</comment>